<keyword evidence="3 9" id="KW-0813">Transport</keyword>
<comment type="caution">
    <text evidence="11">The sequence shown here is derived from an EMBL/GenBank/DDBJ whole genome shotgun (WGS) entry which is preliminary data.</text>
</comment>
<dbReference type="Proteomes" id="UP000292858">
    <property type="component" value="Unassembled WGS sequence"/>
</dbReference>
<evidence type="ECO:0000256" key="8">
    <source>
        <dbReference type="ARBA" id="ARBA00023136"/>
    </source>
</evidence>
<keyword evidence="7 9" id="KW-1133">Transmembrane helix</keyword>
<proteinExistence type="inferred from homology"/>
<feature type="transmembrane region" description="Helical" evidence="9">
    <location>
        <begin position="5"/>
        <end position="27"/>
    </location>
</feature>
<dbReference type="GO" id="GO:0042956">
    <property type="term" value="P:maltodextrin transmembrane transport"/>
    <property type="evidence" value="ECO:0007669"/>
    <property type="project" value="TreeGrafter"/>
</dbReference>
<comment type="similarity">
    <text evidence="2">Belongs to the binding-protein-dependent transport system permease family. MalFG subfamily.</text>
</comment>
<feature type="domain" description="ABC transmembrane type-1" evidence="10">
    <location>
        <begin position="232"/>
        <end position="425"/>
    </location>
</feature>
<feature type="transmembrane region" description="Helical" evidence="9">
    <location>
        <begin position="83"/>
        <end position="106"/>
    </location>
</feature>
<dbReference type="EMBL" id="SIJL01000003">
    <property type="protein sequence ID" value="TBH21170.1"/>
    <property type="molecule type" value="Genomic_DNA"/>
</dbReference>
<dbReference type="OrthoDB" id="9794684at2"/>
<dbReference type="GO" id="GO:0005886">
    <property type="term" value="C:plasma membrane"/>
    <property type="evidence" value="ECO:0007669"/>
    <property type="project" value="UniProtKB-SubCell"/>
</dbReference>
<comment type="subcellular location">
    <subcellularLocation>
        <location evidence="1 9">Cell membrane</location>
        <topology evidence="1 9">Multi-pass membrane protein</topology>
    </subcellularLocation>
</comment>
<dbReference type="PROSITE" id="PS50928">
    <property type="entry name" value="ABC_TM1"/>
    <property type="match status" value="1"/>
</dbReference>
<evidence type="ECO:0000256" key="9">
    <source>
        <dbReference type="RuleBase" id="RU363032"/>
    </source>
</evidence>
<dbReference type="Gene3D" id="1.10.3720.10">
    <property type="entry name" value="MetI-like"/>
    <property type="match status" value="1"/>
</dbReference>
<keyword evidence="4" id="KW-1003">Cell membrane</keyword>
<feature type="transmembrane region" description="Helical" evidence="9">
    <location>
        <begin position="198"/>
        <end position="216"/>
    </location>
</feature>
<evidence type="ECO:0000256" key="2">
    <source>
        <dbReference type="ARBA" id="ARBA00009047"/>
    </source>
</evidence>
<reference evidence="11 12" key="1">
    <citation type="submission" date="2019-02" db="EMBL/GenBank/DDBJ databases">
        <title>Thermus sp. a novel from hot spring.</title>
        <authorList>
            <person name="Zhao Z."/>
        </authorList>
    </citation>
    <scope>NUCLEOTIDE SEQUENCE [LARGE SCALE GENOMIC DNA]</scope>
    <source>
        <strain evidence="11 12">CFH 72773T</strain>
    </source>
</reference>
<dbReference type="PANTHER" id="PTHR32243">
    <property type="entry name" value="MALTOSE TRANSPORT SYSTEM PERMEASE-RELATED"/>
    <property type="match status" value="1"/>
</dbReference>
<dbReference type="SUPFAM" id="SSF161098">
    <property type="entry name" value="MetI-like"/>
    <property type="match status" value="1"/>
</dbReference>
<evidence type="ECO:0000256" key="6">
    <source>
        <dbReference type="ARBA" id="ARBA00022692"/>
    </source>
</evidence>
<feature type="transmembrane region" description="Helical" evidence="9">
    <location>
        <begin position="345"/>
        <end position="367"/>
    </location>
</feature>
<evidence type="ECO:0000313" key="11">
    <source>
        <dbReference type="EMBL" id="TBH21170.1"/>
    </source>
</evidence>
<feature type="transmembrane region" description="Helical" evidence="9">
    <location>
        <begin position="304"/>
        <end position="324"/>
    </location>
</feature>
<sequence>MLGRLLSLGLLGLGGYGLYWFAVHRLLDEASYRRQPAFGSVFVPYGWAYALGILLGLVLLVLLYSLLYTAWSNRRTGRRRSPWPLFGQGVTHLFLWVLILLVYYPVVQVVAASFDPTNNLFSFRRPETGFLLLDARVIPYLPEPSLENYARLVEGVVLYPYQVALLLLAGLALLGVMGLGLLRRLLPPEDWVDLWQNRLLLLLALSLFAVVLLLSPSQFTGTTTESRFFLWVRNTLLISGVTGLLAVLLTATAGYAFARFRHLPGRYPMLLFFIFVQMFPGFLALVAIFYLLSFLDLLNTFTGLILAYSGGVVSFGTWVYKGYLESISPSLEEAAMVDGATRWQVFTKILLPLSAPMFVFIFLLQFVGTYSEFILANLVLTGVESWNVGVGLRSFTTGQFQTVWGVFAAASVLGSLPILLLFYGFQRYFVSGYTAGAVKE</sequence>
<feature type="transmembrane region" description="Helical" evidence="9">
    <location>
        <begin position="47"/>
        <end position="71"/>
    </location>
</feature>
<evidence type="ECO:0000256" key="4">
    <source>
        <dbReference type="ARBA" id="ARBA00022475"/>
    </source>
</evidence>
<evidence type="ECO:0000313" key="12">
    <source>
        <dbReference type="Proteomes" id="UP000292858"/>
    </source>
</evidence>
<evidence type="ECO:0000256" key="7">
    <source>
        <dbReference type="ARBA" id="ARBA00022989"/>
    </source>
</evidence>
<feature type="transmembrane region" description="Helical" evidence="9">
    <location>
        <begin position="161"/>
        <end position="186"/>
    </location>
</feature>
<dbReference type="Pfam" id="PF00528">
    <property type="entry name" value="BPD_transp_1"/>
    <property type="match status" value="1"/>
</dbReference>
<dbReference type="InterPro" id="IPR000515">
    <property type="entry name" value="MetI-like"/>
</dbReference>
<evidence type="ECO:0000256" key="1">
    <source>
        <dbReference type="ARBA" id="ARBA00004651"/>
    </source>
</evidence>
<keyword evidence="6 9" id="KW-0812">Transmembrane</keyword>
<dbReference type="InterPro" id="IPR035906">
    <property type="entry name" value="MetI-like_sf"/>
</dbReference>
<dbReference type="RefSeq" id="WP_130840616.1">
    <property type="nucleotide sequence ID" value="NZ_SIJL01000003.1"/>
</dbReference>
<accession>A0A4Q9B5A6</accession>
<feature type="transmembrane region" description="Helical" evidence="9">
    <location>
        <begin position="236"/>
        <end position="258"/>
    </location>
</feature>
<keyword evidence="8 9" id="KW-0472">Membrane</keyword>
<keyword evidence="5" id="KW-0762">Sugar transport</keyword>
<dbReference type="InterPro" id="IPR050901">
    <property type="entry name" value="BP-dep_ABC_trans_perm"/>
</dbReference>
<keyword evidence="12" id="KW-1185">Reference proteome</keyword>
<feature type="transmembrane region" description="Helical" evidence="9">
    <location>
        <begin position="270"/>
        <end position="292"/>
    </location>
</feature>
<organism evidence="11 12">
    <name type="scientific">Thermus thermamylovorans</name>
    <dbReference type="NCBI Taxonomy" id="2509362"/>
    <lineage>
        <taxon>Bacteria</taxon>
        <taxon>Thermotogati</taxon>
        <taxon>Deinococcota</taxon>
        <taxon>Deinococci</taxon>
        <taxon>Thermales</taxon>
        <taxon>Thermaceae</taxon>
        <taxon>Thermus</taxon>
    </lineage>
</organism>
<evidence type="ECO:0000259" key="10">
    <source>
        <dbReference type="PROSITE" id="PS50928"/>
    </source>
</evidence>
<name>A0A4Q9B5A6_9DEIN</name>
<dbReference type="CDD" id="cd06261">
    <property type="entry name" value="TM_PBP2"/>
    <property type="match status" value="1"/>
</dbReference>
<evidence type="ECO:0000256" key="3">
    <source>
        <dbReference type="ARBA" id="ARBA00022448"/>
    </source>
</evidence>
<dbReference type="AlphaFoldDB" id="A0A4Q9B5A6"/>
<evidence type="ECO:0000256" key="5">
    <source>
        <dbReference type="ARBA" id="ARBA00022597"/>
    </source>
</evidence>
<gene>
    <name evidence="11" type="ORF">ETP66_03355</name>
</gene>
<protein>
    <submittedName>
        <fullName evidence="11">Sugar ABC transporter permease</fullName>
    </submittedName>
</protein>
<dbReference type="GO" id="GO:0015423">
    <property type="term" value="F:ABC-type maltose transporter activity"/>
    <property type="evidence" value="ECO:0007669"/>
    <property type="project" value="TreeGrafter"/>
</dbReference>
<feature type="transmembrane region" description="Helical" evidence="9">
    <location>
        <begin position="404"/>
        <end position="425"/>
    </location>
</feature>
<dbReference type="PANTHER" id="PTHR32243:SF50">
    <property type="entry name" value="MALTOSE_MALTODEXTRIN TRANSPORT SYSTEM PERMEASE PROTEIN MALG"/>
    <property type="match status" value="1"/>
</dbReference>